<dbReference type="SUPFAM" id="SSF52540">
    <property type="entry name" value="P-loop containing nucleoside triphosphate hydrolases"/>
    <property type="match status" value="1"/>
</dbReference>
<keyword evidence="8 20" id="KW-0347">Helicase</keyword>
<evidence type="ECO:0000313" key="20">
    <source>
        <dbReference type="EMBL" id="GJG59573.1"/>
    </source>
</evidence>
<dbReference type="GO" id="GO:0043590">
    <property type="term" value="C:bacterial nucleoid"/>
    <property type="evidence" value="ECO:0007669"/>
    <property type="project" value="TreeGrafter"/>
</dbReference>
<dbReference type="GO" id="GO:0016787">
    <property type="term" value="F:hydrolase activity"/>
    <property type="evidence" value="ECO:0007669"/>
    <property type="project" value="UniProtKB-KW"/>
</dbReference>
<protein>
    <recommendedName>
        <fullName evidence="16">DNA helicase RecQ</fullName>
        <ecNumber evidence="16">5.6.2.4</ecNumber>
    </recommendedName>
</protein>
<evidence type="ECO:0000256" key="10">
    <source>
        <dbReference type="ARBA" id="ARBA00022840"/>
    </source>
</evidence>
<dbReference type="PANTHER" id="PTHR13710">
    <property type="entry name" value="DNA HELICASE RECQ FAMILY MEMBER"/>
    <property type="match status" value="1"/>
</dbReference>
<dbReference type="GO" id="GO:0043138">
    <property type="term" value="F:3'-5' DNA helicase activity"/>
    <property type="evidence" value="ECO:0007669"/>
    <property type="project" value="UniProtKB-EC"/>
</dbReference>
<evidence type="ECO:0000256" key="11">
    <source>
        <dbReference type="ARBA" id="ARBA00023125"/>
    </source>
</evidence>
<evidence type="ECO:0000256" key="8">
    <source>
        <dbReference type="ARBA" id="ARBA00022806"/>
    </source>
</evidence>
<dbReference type="CDD" id="cd18794">
    <property type="entry name" value="SF2_C_RecQ"/>
    <property type="match status" value="1"/>
</dbReference>
<evidence type="ECO:0000256" key="3">
    <source>
        <dbReference type="ARBA" id="ARBA00005446"/>
    </source>
</evidence>
<evidence type="ECO:0000256" key="9">
    <source>
        <dbReference type="ARBA" id="ARBA00022833"/>
    </source>
</evidence>
<dbReference type="EC" id="5.6.2.4" evidence="16"/>
<feature type="domain" description="Helicase C-terminal" evidence="19">
    <location>
        <begin position="220"/>
        <end position="372"/>
    </location>
</feature>
<dbReference type="GO" id="GO:0009432">
    <property type="term" value="P:SOS response"/>
    <property type="evidence" value="ECO:0007669"/>
    <property type="project" value="UniProtKB-UniRule"/>
</dbReference>
<keyword evidence="9" id="KW-0862">Zinc</keyword>
<dbReference type="InterPro" id="IPR006293">
    <property type="entry name" value="DNA_helicase_ATP-dep_RecQ_bac"/>
</dbReference>
<dbReference type="GO" id="GO:0005737">
    <property type="term" value="C:cytoplasm"/>
    <property type="evidence" value="ECO:0007669"/>
    <property type="project" value="TreeGrafter"/>
</dbReference>
<dbReference type="InterPro" id="IPR018982">
    <property type="entry name" value="RQC_domain"/>
</dbReference>
<name>A0A9R1CBI4_9BACT</name>
<keyword evidence="10" id="KW-0067">ATP-binding</keyword>
<dbReference type="InterPro" id="IPR044876">
    <property type="entry name" value="HRDC_dom_sf"/>
</dbReference>
<sequence length="723" mass="82474">MTNTDNLKKELKRIFGFDNFKGDQESIIRNLMGGHDVFVLMPTGGGKSLCYQLPSLLMDGLAIVVSPLIALMKNQVDVINGISEEDGVAHYLNSSLKKSEIDQVKADISSGKTKLLYVAPESLNKQENVDYFKNVKISFYAIDEAHCISEWGHDFRPEYRKIRESVDQIGRAPIIALTATATDKVRTDILRSLGIEDAVQFKSSFNRPNLYYEVRPKTKNIDKDIVKYIKENPGKSGIIYCLSRKKVEELAEILRANDIKAAAYHAGLDAEVRSHTQDDFLQERIDIIVATIAFGMGIDKPDVRFVIHYDIPKSLEGYYQETGRAGRDGQEGDCIAFYSQKDLKKLEKFMENKPVAEQEIGRQLLQETQAYAESSVCRRKMLLHYFGEEYPKDNCGMCDNCRNPKKKIEGKDALVIVLSAVKALKENFHQEYVVNFVKGFATDDIRDHHHDELEEFAEGSDMDVAIWNPVIRQALLAGYLRKDVENYGILKLTAAGKKYLDNPTSFPIVMDTVFKDDYEEEGDGATSALDLPLKKMLVNLRREIAQKKKLPAYVIFQDLSLDQMATMYPTNLTDLQKIQGVGVGKAKRYGQPFCDLIKKYCEENNIVPTEELRVRTVSNKNKKLKIISNIDRKIPLDDIAVAEGLDFDELLDKLDEIVYSGTKINIDYFLEDVYDEDQIDDIYQYFMESDTDSLDKAYDELDEDYTEEEIRLVRIKFMSEMAN</sequence>
<evidence type="ECO:0000259" key="17">
    <source>
        <dbReference type="PROSITE" id="PS50967"/>
    </source>
</evidence>
<feature type="domain" description="HRDC" evidence="17">
    <location>
        <begin position="527"/>
        <end position="607"/>
    </location>
</feature>
<dbReference type="SMART" id="SM00487">
    <property type="entry name" value="DEXDc"/>
    <property type="match status" value="1"/>
</dbReference>
<dbReference type="Gene3D" id="3.40.50.300">
    <property type="entry name" value="P-loop containing nucleotide triphosphate hydrolases"/>
    <property type="match status" value="2"/>
</dbReference>
<dbReference type="CDD" id="cd17920">
    <property type="entry name" value="DEXHc_RecQ"/>
    <property type="match status" value="1"/>
</dbReference>
<dbReference type="NCBIfam" id="TIGR01389">
    <property type="entry name" value="recQ"/>
    <property type="match status" value="1"/>
</dbReference>
<evidence type="ECO:0000256" key="12">
    <source>
        <dbReference type="ARBA" id="ARBA00023172"/>
    </source>
</evidence>
<dbReference type="InterPro" id="IPR036390">
    <property type="entry name" value="WH_DNA-bd_sf"/>
</dbReference>
<organism evidence="20 21">
    <name type="scientific">Prevotella lacticifex</name>
    <dbReference type="NCBI Taxonomy" id="2854755"/>
    <lineage>
        <taxon>Bacteria</taxon>
        <taxon>Pseudomonadati</taxon>
        <taxon>Bacteroidota</taxon>
        <taxon>Bacteroidia</taxon>
        <taxon>Bacteroidales</taxon>
        <taxon>Prevotellaceae</taxon>
        <taxon>Prevotella</taxon>
    </lineage>
</organism>
<dbReference type="SMART" id="SM00956">
    <property type="entry name" value="RQC"/>
    <property type="match status" value="1"/>
</dbReference>
<reference evidence="20" key="1">
    <citation type="journal article" date="2022" name="Int. J. Syst. Evol. Microbiol.">
        <title>Prevotella lacticifex sp. nov., isolated from the rumen of cows.</title>
        <authorList>
            <person name="Shinkai T."/>
            <person name="Ikeyama N."/>
            <person name="Kumagai M."/>
            <person name="Ohmori H."/>
            <person name="Sakamoto M."/>
            <person name="Ohkuma M."/>
            <person name="Mitsumori M."/>
        </authorList>
    </citation>
    <scope>NUCLEOTIDE SEQUENCE</scope>
    <source>
        <strain evidence="20">R5076</strain>
    </source>
</reference>
<dbReference type="InterPro" id="IPR032284">
    <property type="entry name" value="RecQ_Zn-bd"/>
</dbReference>
<keyword evidence="4" id="KW-0479">Metal-binding</keyword>
<dbReference type="InterPro" id="IPR011545">
    <property type="entry name" value="DEAD/DEAH_box_helicase_dom"/>
</dbReference>
<dbReference type="AlphaFoldDB" id="A0A9R1CBI4"/>
<proteinExistence type="inferred from homology"/>
<dbReference type="GO" id="GO:0030894">
    <property type="term" value="C:replisome"/>
    <property type="evidence" value="ECO:0007669"/>
    <property type="project" value="TreeGrafter"/>
</dbReference>
<dbReference type="SMART" id="SM00341">
    <property type="entry name" value="HRDC"/>
    <property type="match status" value="1"/>
</dbReference>
<evidence type="ECO:0000259" key="19">
    <source>
        <dbReference type="PROSITE" id="PS51194"/>
    </source>
</evidence>
<evidence type="ECO:0000313" key="21">
    <source>
        <dbReference type="Proteomes" id="UP000825483"/>
    </source>
</evidence>
<dbReference type="SUPFAM" id="SSF46785">
    <property type="entry name" value="Winged helix' DNA-binding domain"/>
    <property type="match status" value="1"/>
</dbReference>
<dbReference type="NCBIfam" id="TIGR00614">
    <property type="entry name" value="recQ_fam"/>
    <property type="match status" value="1"/>
</dbReference>
<dbReference type="InterPro" id="IPR004589">
    <property type="entry name" value="DNA_helicase_ATP-dep_RecQ"/>
</dbReference>
<dbReference type="GO" id="GO:0009378">
    <property type="term" value="F:four-way junction helicase activity"/>
    <property type="evidence" value="ECO:0007669"/>
    <property type="project" value="TreeGrafter"/>
</dbReference>
<dbReference type="FunFam" id="3.40.50.300:FF:001051">
    <property type="entry name" value="ATP-dependent DNA helicase RecQ"/>
    <property type="match status" value="1"/>
</dbReference>
<dbReference type="Gene3D" id="1.10.10.10">
    <property type="entry name" value="Winged helix-like DNA-binding domain superfamily/Winged helix DNA-binding domain"/>
    <property type="match status" value="1"/>
</dbReference>
<evidence type="ECO:0000256" key="1">
    <source>
        <dbReference type="ARBA" id="ARBA00001946"/>
    </source>
</evidence>
<evidence type="ECO:0000256" key="2">
    <source>
        <dbReference type="ARBA" id="ARBA00001947"/>
    </source>
</evidence>
<dbReference type="Pfam" id="PF16124">
    <property type="entry name" value="RecQ_Zn_bind"/>
    <property type="match status" value="1"/>
</dbReference>
<evidence type="ECO:0000256" key="5">
    <source>
        <dbReference type="ARBA" id="ARBA00022741"/>
    </source>
</evidence>
<evidence type="ECO:0000259" key="18">
    <source>
        <dbReference type="PROSITE" id="PS51192"/>
    </source>
</evidence>
<dbReference type="GeneID" id="72466384"/>
<dbReference type="Pfam" id="PF00270">
    <property type="entry name" value="DEAD"/>
    <property type="match status" value="1"/>
</dbReference>
<keyword evidence="14" id="KW-0413">Isomerase</keyword>
<dbReference type="GO" id="GO:0006260">
    <property type="term" value="P:DNA replication"/>
    <property type="evidence" value="ECO:0007669"/>
    <property type="project" value="InterPro"/>
</dbReference>
<dbReference type="InterPro" id="IPR014001">
    <property type="entry name" value="Helicase_ATP-bd"/>
</dbReference>
<comment type="cofactor">
    <cofactor evidence="2">
        <name>Zn(2+)</name>
        <dbReference type="ChEBI" id="CHEBI:29105"/>
    </cofactor>
</comment>
<keyword evidence="6" id="KW-0227">DNA damage</keyword>
<dbReference type="GO" id="GO:0006281">
    <property type="term" value="P:DNA repair"/>
    <property type="evidence" value="ECO:0007669"/>
    <property type="project" value="UniProtKB-KW"/>
</dbReference>
<evidence type="ECO:0000256" key="13">
    <source>
        <dbReference type="ARBA" id="ARBA00023204"/>
    </source>
</evidence>
<dbReference type="RefSeq" id="WP_223925267.1">
    <property type="nucleotide sequence ID" value="NZ_BPTU01000002.1"/>
</dbReference>
<dbReference type="Gene3D" id="1.10.10.1390">
    <property type="entry name" value="ATP-dependent DNA helicase RecQ"/>
    <property type="match status" value="1"/>
</dbReference>
<comment type="caution">
    <text evidence="20">The sequence shown here is derived from an EMBL/GenBank/DDBJ whole genome shotgun (WGS) entry which is preliminary data.</text>
</comment>
<dbReference type="EMBL" id="BPUB01000002">
    <property type="protein sequence ID" value="GJG59573.1"/>
    <property type="molecule type" value="Genomic_DNA"/>
</dbReference>
<comment type="similarity">
    <text evidence="3">Belongs to the helicase family. RecQ subfamily.</text>
</comment>
<dbReference type="Pfam" id="PF09382">
    <property type="entry name" value="RQC"/>
    <property type="match status" value="1"/>
</dbReference>
<dbReference type="InterPro" id="IPR001650">
    <property type="entry name" value="Helicase_C-like"/>
</dbReference>
<dbReference type="InterPro" id="IPR010997">
    <property type="entry name" value="HRDC-like_sf"/>
</dbReference>
<keyword evidence="7" id="KW-0378">Hydrolase</keyword>
<evidence type="ECO:0000256" key="16">
    <source>
        <dbReference type="NCBIfam" id="TIGR01389"/>
    </source>
</evidence>
<dbReference type="GO" id="GO:0003677">
    <property type="term" value="F:DNA binding"/>
    <property type="evidence" value="ECO:0007669"/>
    <property type="project" value="UniProtKB-KW"/>
</dbReference>
<comment type="cofactor">
    <cofactor evidence="1">
        <name>Mg(2+)</name>
        <dbReference type="ChEBI" id="CHEBI:18420"/>
    </cofactor>
</comment>
<evidence type="ECO:0000256" key="15">
    <source>
        <dbReference type="ARBA" id="ARBA00034617"/>
    </source>
</evidence>
<dbReference type="InterPro" id="IPR048671">
    <property type="entry name" value="RecQ-1-like_HTH"/>
</dbReference>
<keyword evidence="11" id="KW-0238">DNA-binding</keyword>
<dbReference type="GO" id="GO:0046872">
    <property type="term" value="F:metal ion binding"/>
    <property type="evidence" value="ECO:0007669"/>
    <property type="project" value="UniProtKB-KW"/>
</dbReference>
<dbReference type="Pfam" id="PF00570">
    <property type="entry name" value="HRDC"/>
    <property type="match status" value="1"/>
</dbReference>
<dbReference type="InterPro" id="IPR002121">
    <property type="entry name" value="HRDC_dom"/>
</dbReference>
<evidence type="ECO:0000256" key="4">
    <source>
        <dbReference type="ARBA" id="ARBA00022723"/>
    </source>
</evidence>
<evidence type="ECO:0000256" key="14">
    <source>
        <dbReference type="ARBA" id="ARBA00023235"/>
    </source>
</evidence>
<gene>
    <name evidence="20" type="ORF">PRLR5076_24240</name>
</gene>
<accession>A0A9R1CBI4</accession>
<dbReference type="PROSITE" id="PS51194">
    <property type="entry name" value="HELICASE_CTER"/>
    <property type="match status" value="1"/>
</dbReference>
<dbReference type="PROSITE" id="PS51192">
    <property type="entry name" value="HELICASE_ATP_BIND_1"/>
    <property type="match status" value="1"/>
</dbReference>
<dbReference type="SUPFAM" id="SSF47819">
    <property type="entry name" value="HRDC-like"/>
    <property type="match status" value="1"/>
</dbReference>
<dbReference type="PANTHER" id="PTHR13710:SF105">
    <property type="entry name" value="ATP-DEPENDENT DNA HELICASE Q1"/>
    <property type="match status" value="1"/>
</dbReference>
<evidence type="ECO:0000256" key="6">
    <source>
        <dbReference type="ARBA" id="ARBA00022763"/>
    </source>
</evidence>
<dbReference type="FunFam" id="3.40.50.300:FF:001975">
    <property type="entry name" value="ATP-dependent DNA helicase"/>
    <property type="match status" value="1"/>
</dbReference>
<keyword evidence="5" id="KW-0547">Nucleotide-binding</keyword>
<comment type="catalytic activity">
    <reaction evidence="15">
        <text>Couples ATP hydrolysis with the unwinding of duplex DNA by translocating in the 3'-5' direction.</text>
        <dbReference type="EC" id="5.6.2.4"/>
    </reaction>
</comment>
<feature type="domain" description="Helicase ATP-binding" evidence="18">
    <location>
        <begin position="28"/>
        <end position="199"/>
    </location>
</feature>
<dbReference type="InterPro" id="IPR036388">
    <property type="entry name" value="WH-like_DNA-bd_sf"/>
</dbReference>
<dbReference type="Pfam" id="PF00271">
    <property type="entry name" value="Helicase_C"/>
    <property type="match status" value="1"/>
</dbReference>
<keyword evidence="21" id="KW-1185">Reference proteome</keyword>
<keyword evidence="12" id="KW-0233">DNA recombination</keyword>
<dbReference type="Proteomes" id="UP000825483">
    <property type="component" value="Unassembled WGS sequence"/>
</dbReference>
<dbReference type="GO" id="GO:0005524">
    <property type="term" value="F:ATP binding"/>
    <property type="evidence" value="ECO:0007669"/>
    <property type="project" value="UniProtKB-KW"/>
</dbReference>
<dbReference type="PROSITE" id="PS50967">
    <property type="entry name" value="HRDC"/>
    <property type="match status" value="1"/>
</dbReference>
<dbReference type="Gene3D" id="1.10.150.80">
    <property type="entry name" value="HRDC domain"/>
    <property type="match status" value="1"/>
</dbReference>
<dbReference type="Pfam" id="PF21220">
    <property type="entry name" value="RecQ-1-like_HTH"/>
    <property type="match status" value="1"/>
</dbReference>
<dbReference type="SMART" id="SM00490">
    <property type="entry name" value="HELICc"/>
    <property type="match status" value="1"/>
</dbReference>
<keyword evidence="13" id="KW-0234">DNA repair</keyword>
<evidence type="ECO:0000256" key="7">
    <source>
        <dbReference type="ARBA" id="ARBA00022801"/>
    </source>
</evidence>
<dbReference type="InterPro" id="IPR027417">
    <property type="entry name" value="P-loop_NTPase"/>
</dbReference>
<dbReference type="GO" id="GO:0006310">
    <property type="term" value="P:DNA recombination"/>
    <property type="evidence" value="ECO:0007669"/>
    <property type="project" value="UniProtKB-UniRule"/>
</dbReference>